<evidence type="ECO:0000313" key="2">
    <source>
        <dbReference type="EMBL" id="MBP1896688.1"/>
    </source>
</evidence>
<name>A0ABS4FKD6_9BACL</name>
<keyword evidence="3" id="KW-1185">Reference proteome</keyword>
<dbReference type="InterPro" id="IPR000182">
    <property type="entry name" value="GNAT_dom"/>
</dbReference>
<reference evidence="2 3" key="1">
    <citation type="submission" date="2021-03" db="EMBL/GenBank/DDBJ databases">
        <title>Genomic Encyclopedia of Type Strains, Phase IV (KMG-IV): sequencing the most valuable type-strain genomes for metagenomic binning, comparative biology and taxonomic classification.</title>
        <authorList>
            <person name="Goeker M."/>
        </authorList>
    </citation>
    <scope>NUCLEOTIDE SEQUENCE [LARGE SCALE GENOMIC DNA]</scope>
    <source>
        <strain evidence="2 3">DSM 15596</strain>
    </source>
</reference>
<dbReference type="PROSITE" id="PS51186">
    <property type="entry name" value="GNAT"/>
    <property type="match status" value="1"/>
</dbReference>
<dbReference type="RefSeq" id="WP_007133060.1">
    <property type="nucleotide sequence ID" value="NZ_BOSA01000027.1"/>
</dbReference>
<sequence length="142" mass="16039">MHVRSFQLSDCNPVTELLQIALSEECYENTMEPFSRQLAWDSDLIMVAEEDGEIVGVLIGTIERNHGCYYRIAIHPDYRRRGIGKALVSAMEQRFQSRKVSRILVAGDEHNAAAMPFYEAMGYGASKILQSFQKLSIVVGPR</sequence>
<dbReference type="Proteomes" id="UP000706926">
    <property type="component" value="Unassembled WGS sequence"/>
</dbReference>
<evidence type="ECO:0000313" key="3">
    <source>
        <dbReference type="Proteomes" id="UP000706926"/>
    </source>
</evidence>
<dbReference type="GeneID" id="95407665"/>
<dbReference type="SUPFAM" id="SSF55729">
    <property type="entry name" value="Acyl-CoA N-acyltransferases (Nat)"/>
    <property type="match status" value="1"/>
</dbReference>
<accession>A0ABS4FKD6</accession>
<dbReference type="CDD" id="cd04301">
    <property type="entry name" value="NAT_SF"/>
    <property type="match status" value="1"/>
</dbReference>
<comment type="caution">
    <text evidence="2">The sequence shown here is derived from an EMBL/GenBank/DDBJ whole genome shotgun (WGS) entry which is preliminary data.</text>
</comment>
<dbReference type="Gene3D" id="3.40.630.30">
    <property type="match status" value="1"/>
</dbReference>
<dbReference type="PANTHER" id="PTHR43072">
    <property type="entry name" value="N-ACETYLTRANSFERASE"/>
    <property type="match status" value="1"/>
</dbReference>
<protein>
    <submittedName>
        <fullName evidence="2">Ribosomal protein S18 acetylase RimI-like enzyme</fullName>
    </submittedName>
</protein>
<dbReference type="InterPro" id="IPR016181">
    <property type="entry name" value="Acyl_CoA_acyltransferase"/>
</dbReference>
<dbReference type="Pfam" id="PF00583">
    <property type="entry name" value="Acetyltransf_1"/>
    <property type="match status" value="1"/>
</dbReference>
<proteinExistence type="predicted"/>
<dbReference type="EMBL" id="JAGGKI010000028">
    <property type="protein sequence ID" value="MBP1896688.1"/>
    <property type="molecule type" value="Genomic_DNA"/>
</dbReference>
<feature type="domain" description="N-acetyltransferase" evidence="1">
    <location>
        <begin position="1"/>
        <end position="142"/>
    </location>
</feature>
<gene>
    <name evidence="2" type="ORF">J2Z18_005821</name>
</gene>
<organism evidence="2 3">
    <name type="scientific">Paenibacillus lactis</name>
    <dbReference type="NCBI Taxonomy" id="228574"/>
    <lineage>
        <taxon>Bacteria</taxon>
        <taxon>Bacillati</taxon>
        <taxon>Bacillota</taxon>
        <taxon>Bacilli</taxon>
        <taxon>Bacillales</taxon>
        <taxon>Paenibacillaceae</taxon>
        <taxon>Paenibacillus</taxon>
    </lineage>
</organism>
<dbReference type="InterPro" id="IPR017255">
    <property type="entry name" value="AcTrfase_GNAT_prd"/>
</dbReference>
<evidence type="ECO:0000259" key="1">
    <source>
        <dbReference type="PROSITE" id="PS51186"/>
    </source>
</evidence>
<dbReference type="PIRSF" id="PIRSF037663">
    <property type="entry name" value="Acetyltransf_GNAT_prd"/>
    <property type="match status" value="1"/>
</dbReference>